<proteinExistence type="predicted"/>
<evidence type="ECO:0000313" key="1">
    <source>
        <dbReference type="EMBL" id="KKL22805.1"/>
    </source>
</evidence>
<feature type="non-terminal residue" evidence="1">
    <location>
        <position position="96"/>
    </location>
</feature>
<reference evidence="1" key="1">
    <citation type="journal article" date="2015" name="Nature">
        <title>Complex archaea that bridge the gap between prokaryotes and eukaryotes.</title>
        <authorList>
            <person name="Spang A."/>
            <person name="Saw J.H."/>
            <person name="Jorgensen S.L."/>
            <person name="Zaremba-Niedzwiedzka K."/>
            <person name="Martijn J."/>
            <person name="Lind A.E."/>
            <person name="van Eijk R."/>
            <person name="Schleper C."/>
            <person name="Guy L."/>
            <person name="Ettema T.J."/>
        </authorList>
    </citation>
    <scope>NUCLEOTIDE SEQUENCE</scope>
</reference>
<protein>
    <submittedName>
        <fullName evidence="1">Uncharacterized protein</fullName>
    </submittedName>
</protein>
<dbReference type="EMBL" id="LAZR01037205">
    <property type="protein sequence ID" value="KKL22805.1"/>
    <property type="molecule type" value="Genomic_DNA"/>
</dbReference>
<organism evidence="1">
    <name type="scientific">marine sediment metagenome</name>
    <dbReference type="NCBI Taxonomy" id="412755"/>
    <lineage>
        <taxon>unclassified sequences</taxon>
        <taxon>metagenomes</taxon>
        <taxon>ecological metagenomes</taxon>
    </lineage>
</organism>
<accession>A0A0F9BLW2</accession>
<dbReference type="AlphaFoldDB" id="A0A0F9BLW2"/>
<name>A0A0F9BLW2_9ZZZZ</name>
<gene>
    <name evidence="1" type="ORF">LCGC14_2431750</name>
</gene>
<comment type="caution">
    <text evidence="1">The sequence shown here is derived from an EMBL/GenBank/DDBJ whole genome shotgun (WGS) entry which is preliminary data.</text>
</comment>
<sequence>MKQGLMGMVTEFISGMTNALNIFQERAISISSIGNAVFDHFYLEGAWLTDLYVENSAIFAVASQGGKLFRATVDVDEDTGDVEVGEMTEVIVKFDP</sequence>